<dbReference type="RefSeq" id="WP_139464546.1">
    <property type="nucleotide sequence ID" value="NZ_VDHJ01000001.1"/>
</dbReference>
<organism evidence="1 2">
    <name type="scientific">Corynebacterium tapiri</name>
    <dbReference type="NCBI Taxonomy" id="1448266"/>
    <lineage>
        <taxon>Bacteria</taxon>
        <taxon>Bacillati</taxon>
        <taxon>Actinomycetota</taxon>
        <taxon>Actinomycetes</taxon>
        <taxon>Mycobacteriales</taxon>
        <taxon>Corynebacteriaceae</taxon>
        <taxon>Corynebacterium</taxon>
    </lineage>
</organism>
<accession>A0A5C4U7K9</accession>
<dbReference type="EMBL" id="VDHJ01000001">
    <property type="protein sequence ID" value="TNM00548.1"/>
    <property type="molecule type" value="Genomic_DNA"/>
</dbReference>
<dbReference type="OrthoDB" id="3237545at2"/>
<evidence type="ECO:0000313" key="2">
    <source>
        <dbReference type="Proteomes" id="UP000312032"/>
    </source>
</evidence>
<name>A0A5C4U7K9_9CORY</name>
<dbReference type="InterPro" id="IPR027417">
    <property type="entry name" value="P-loop_NTPase"/>
</dbReference>
<comment type="caution">
    <text evidence="1">The sequence shown here is derived from an EMBL/GenBank/DDBJ whole genome shotgun (WGS) entry which is preliminary data.</text>
</comment>
<dbReference type="NCBIfam" id="NF005115">
    <property type="entry name" value="PRK06547.1"/>
    <property type="match status" value="1"/>
</dbReference>
<dbReference type="SUPFAM" id="SSF52540">
    <property type="entry name" value="P-loop containing nucleoside triphosphate hydrolases"/>
    <property type="match status" value="1"/>
</dbReference>
<gene>
    <name evidence="1" type="ORF">FHE74_00975</name>
</gene>
<evidence type="ECO:0000313" key="1">
    <source>
        <dbReference type="EMBL" id="TNM00548.1"/>
    </source>
</evidence>
<dbReference type="Gene3D" id="3.40.50.300">
    <property type="entry name" value="P-loop containing nucleotide triphosphate hydrolases"/>
    <property type="match status" value="1"/>
</dbReference>
<dbReference type="Proteomes" id="UP000312032">
    <property type="component" value="Unassembled WGS sequence"/>
</dbReference>
<protein>
    <recommendedName>
        <fullName evidence="3">Adenylate kinase</fullName>
    </recommendedName>
</protein>
<dbReference type="AlphaFoldDB" id="A0A5C4U7K9"/>
<evidence type="ECO:0008006" key="3">
    <source>
        <dbReference type="Google" id="ProtNLM"/>
    </source>
</evidence>
<reference evidence="1 2" key="1">
    <citation type="submission" date="2019-06" db="EMBL/GenBank/DDBJ databases">
        <authorList>
            <person name="Li J."/>
        </authorList>
    </citation>
    <scope>NUCLEOTIDE SEQUENCE [LARGE SCALE GENOMIC DNA]</scope>
    <source>
        <strain evidence="1 2">LMG 28165</strain>
    </source>
</reference>
<keyword evidence="2" id="KW-1185">Reference proteome</keyword>
<proteinExistence type="predicted"/>
<sequence length="161" mass="18146">MRTITLIDGRSGAGKTTFANKLGRAKGIEMLHLDSWYPGWGGLAAGSHMVARDVLHPTRPGYTEWDWHNDRPGRWVPLDPQADYIIEGVGAVSRANIAAAHAVADRVLTYRLEADADLRRTRALERDPFFAEFWEQWASQEDEFYATEGNLPVDRLVRVTP</sequence>